<dbReference type="EMBL" id="JACJIA010000004">
    <property type="protein sequence ID" value="MBA8951739.1"/>
    <property type="molecule type" value="Genomic_DNA"/>
</dbReference>
<name>A0A7W3LP84_ACTNM</name>
<evidence type="ECO:0000313" key="4">
    <source>
        <dbReference type="Proteomes" id="UP000572680"/>
    </source>
</evidence>
<gene>
    <name evidence="3" type="ORF">HNR61_003379</name>
</gene>
<sequence length="576" mass="62680">MRVRPGCGRLQFDDGALRTRVTYGETGAGPGGWAVVTVERHNGAAEAFAPAFLPDYLRTSRITDGGVHLPHTATELDEDTVGYFLPDLTERRRSVPLVAVAATPQEPGAARARAEGLARAVAGAAAVVWFADLAAQDRFNAEVGDDLAVYGGGVRTYLPGLSLEHESYPSRHRVMGGATLRRRGARALDIVAGHVLGQTAPRRLPDDVRAAHRMVGRILAGLEPPEALAGVTAAPVPTEQDRERLRRALLAMVPAPRPTPARPAENGRPAAEPPERPPAPALDPDALADAVASTVADRLRDEIMAALELAAARDRPAARDELLRQMRTMNTHIGSLSKALDEAHSINRQAETESDRLEDQLERLREANGVLELELEEAAREARHLTERVRRLEARLAETRQDFPNPAGLFEPTHLVDALYHARETLPFIEIGDTFDTASALDLGYPGQCARWAAKAWDAFQALNDFAAARSSGAFHGGFYDWCRDDTGGRRVIPTTVVSLRESTTVTTRDKLARPRVFPVPTSVNPKGRQYMPAHIKLRRVGSPAPRIHFHDDSAGTTGKVWIGYVGDHLPNTRTN</sequence>
<keyword evidence="4" id="KW-1185">Reference proteome</keyword>
<dbReference type="Proteomes" id="UP000572680">
    <property type="component" value="Unassembled WGS sequence"/>
</dbReference>
<feature type="coiled-coil region" evidence="1">
    <location>
        <begin position="340"/>
        <end position="402"/>
    </location>
</feature>
<proteinExistence type="predicted"/>
<evidence type="ECO:0000313" key="3">
    <source>
        <dbReference type="EMBL" id="MBA8951739.1"/>
    </source>
</evidence>
<dbReference type="AlphaFoldDB" id="A0A7W3LP84"/>
<accession>A0A7W3LP84</accession>
<keyword evidence="1" id="KW-0175">Coiled coil</keyword>
<feature type="region of interest" description="Disordered" evidence="2">
    <location>
        <begin position="252"/>
        <end position="284"/>
    </location>
</feature>
<evidence type="ECO:0000256" key="2">
    <source>
        <dbReference type="SAM" id="MobiDB-lite"/>
    </source>
</evidence>
<organism evidence="3 4">
    <name type="scientific">Actinomadura namibiensis</name>
    <dbReference type="NCBI Taxonomy" id="182080"/>
    <lineage>
        <taxon>Bacteria</taxon>
        <taxon>Bacillati</taxon>
        <taxon>Actinomycetota</taxon>
        <taxon>Actinomycetes</taxon>
        <taxon>Streptosporangiales</taxon>
        <taxon>Thermomonosporaceae</taxon>
        <taxon>Actinomadura</taxon>
    </lineage>
</organism>
<reference evidence="3 4" key="1">
    <citation type="submission" date="2020-08" db="EMBL/GenBank/DDBJ databases">
        <title>Genomic Encyclopedia of Type Strains, Phase IV (KMG-IV): sequencing the most valuable type-strain genomes for metagenomic binning, comparative biology and taxonomic classification.</title>
        <authorList>
            <person name="Goeker M."/>
        </authorList>
    </citation>
    <scope>NUCLEOTIDE SEQUENCE [LARGE SCALE GENOMIC DNA]</scope>
    <source>
        <strain evidence="3 4">DSM 44197</strain>
    </source>
</reference>
<evidence type="ECO:0000256" key="1">
    <source>
        <dbReference type="SAM" id="Coils"/>
    </source>
</evidence>
<protein>
    <submittedName>
        <fullName evidence="3">Uncharacterized protein</fullName>
    </submittedName>
</protein>
<dbReference type="RefSeq" id="WP_182844082.1">
    <property type="nucleotide sequence ID" value="NZ_BAAALP010000010.1"/>
</dbReference>
<comment type="caution">
    <text evidence="3">The sequence shown here is derived from an EMBL/GenBank/DDBJ whole genome shotgun (WGS) entry which is preliminary data.</text>
</comment>